<evidence type="ECO:0000256" key="6">
    <source>
        <dbReference type="ARBA" id="ARBA00023002"/>
    </source>
</evidence>
<gene>
    <name evidence="15" type="ORF">ABEG18_13460</name>
</gene>
<comment type="subunit">
    <text evidence="2">Monomer.</text>
</comment>
<dbReference type="EC" id="1.11.1.24" evidence="3"/>
<accession>A0AAU7J8S0</accession>
<keyword evidence="7" id="KW-1015">Disulfide bond</keyword>
<dbReference type="PANTHER" id="PTHR42801">
    <property type="entry name" value="THIOREDOXIN-DEPENDENT PEROXIDE REDUCTASE"/>
    <property type="match status" value="1"/>
</dbReference>
<proteinExistence type="inferred from homology"/>
<dbReference type="PANTHER" id="PTHR42801:SF4">
    <property type="entry name" value="AHPC_TSA FAMILY PROTEIN"/>
    <property type="match status" value="1"/>
</dbReference>
<dbReference type="FunFam" id="3.40.30.10:FF:000007">
    <property type="entry name" value="Thioredoxin-dependent thiol peroxidase"/>
    <property type="match status" value="1"/>
</dbReference>
<reference evidence="15" key="1">
    <citation type="submission" date="2024-05" db="EMBL/GenBank/DDBJ databases">
        <authorList>
            <person name="Kim S."/>
            <person name="Heo J."/>
            <person name="Choi H."/>
            <person name="Choi Y."/>
            <person name="Kwon S.-W."/>
            <person name="Kim Y."/>
        </authorList>
    </citation>
    <scope>NUCLEOTIDE SEQUENCE</scope>
    <source>
        <strain evidence="15">KACC 23698</strain>
    </source>
</reference>
<dbReference type="EMBL" id="CP157484">
    <property type="protein sequence ID" value="XBO36757.1"/>
    <property type="molecule type" value="Genomic_DNA"/>
</dbReference>
<dbReference type="RefSeq" id="WP_406853572.1">
    <property type="nucleotide sequence ID" value="NZ_CP157484.1"/>
</dbReference>
<feature type="domain" description="Thioredoxin" evidence="14">
    <location>
        <begin position="5"/>
        <end position="156"/>
    </location>
</feature>
<name>A0AAU7J8S0_9HYPH</name>
<evidence type="ECO:0000256" key="10">
    <source>
        <dbReference type="ARBA" id="ARBA00038489"/>
    </source>
</evidence>
<dbReference type="GO" id="GO:0005737">
    <property type="term" value="C:cytoplasm"/>
    <property type="evidence" value="ECO:0007669"/>
    <property type="project" value="TreeGrafter"/>
</dbReference>
<comment type="function">
    <text evidence="1">Thiol-specific peroxidase that catalyzes the reduction of hydrogen peroxide and organic hydroperoxides to water and alcohols, respectively. Plays a role in cell protection against oxidative stress by detoxifying peroxides and as sensor of hydrogen peroxide-mediated signaling events.</text>
</comment>
<dbReference type="InterPro" id="IPR050924">
    <property type="entry name" value="Peroxiredoxin_BCP/PrxQ"/>
</dbReference>
<dbReference type="GO" id="GO:0034599">
    <property type="term" value="P:cellular response to oxidative stress"/>
    <property type="evidence" value="ECO:0007669"/>
    <property type="project" value="TreeGrafter"/>
</dbReference>
<feature type="active site" description="Cysteine sulfenic acid (-SOH) intermediate; for peroxidase activity" evidence="13">
    <location>
        <position position="47"/>
    </location>
</feature>
<dbReference type="AlphaFoldDB" id="A0AAU7J8S0"/>
<evidence type="ECO:0000256" key="11">
    <source>
        <dbReference type="ARBA" id="ARBA00042639"/>
    </source>
</evidence>
<evidence type="ECO:0000256" key="9">
    <source>
        <dbReference type="ARBA" id="ARBA00032824"/>
    </source>
</evidence>
<keyword evidence="6 15" id="KW-0560">Oxidoreductase</keyword>
<evidence type="ECO:0000256" key="4">
    <source>
        <dbReference type="ARBA" id="ARBA00022559"/>
    </source>
</evidence>
<evidence type="ECO:0000256" key="7">
    <source>
        <dbReference type="ARBA" id="ARBA00023157"/>
    </source>
</evidence>
<evidence type="ECO:0000256" key="1">
    <source>
        <dbReference type="ARBA" id="ARBA00003330"/>
    </source>
</evidence>
<protein>
    <recommendedName>
        <fullName evidence="3">thioredoxin-dependent peroxiredoxin</fullName>
        <ecNumber evidence="3">1.11.1.24</ecNumber>
    </recommendedName>
    <alternativeName>
        <fullName evidence="9">Thioredoxin peroxidase</fullName>
    </alternativeName>
    <alternativeName>
        <fullName evidence="11">Thioredoxin-dependent peroxiredoxin Bcp</fullName>
    </alternativeName>
</protein>
<evidence type="ECO:0000256" key="13">
    <source>
        <dbReference type="PIRSR" id="PIRSR000239-1"/>
    </source>
</evidence>
<comment type="similarity">
    <text evidence="10">Belongs to the peroxiredoxin family. BCP/PrxQ subfamily.</text>
</comment>
<evidence type="ECO:0000256" key="8">
    <source>
        <dbReference type="ARBA" id="ARBA00023284"/>
    </source>
</evidence>
<evidence type="ECO:0000313" key="15">
    <source>
        <dbReference type="EMBL" id="XBO36757.1"/>
    </source>
</evidence>
<comment type="catalytic activity">
    <reaction evidence="12">
        <text>a hydroperoxide + [thioredoxin]-dithiol = an alcohol + [thioredoxin]-disulfide + H2O</text>
        <dbReference type="Rhea" id="RHEA:62620"/>
        <dbReference type="Rhea" id="RHEA-COMP:10698"/>
        <dbReference type="Rhea" id="RHEA-COMP:10700"/>
        <dbReference type="ChEBI" id="CHEBI:15377"/>
        <dbReference type="ChEBI" id="CHEBI:29950"/>
        <dbReference type="ChEBI" id="CHEBI:30879"/>
        <dbReference type="ChEBI" id="CHEBI:35924"/>
        <dbReference type="ChEBI" id="CHEBI:50058"/>
        <dbReference type="EC" id="1.11.1.24"/>
    </reaction>
</comment>
<evidence type="ECO:0000256" key="2">
    <source>
        <dbReference type="ARBA" id="ARBA00011245"/>
    </source>
</evidence>
<dbReference type="Gene3D" id="3.40.30.10">
    <property type="entry name" value="Glutaredoxin"/>
    <property type="match status" value="1"/>
</dbReference>
<organism evidence="15">
    <name type="scientific">Alsobacter sp. KACC 23698</name>
    <dbReference type="NCBI Taxonomy" id="3149229"/>
    <lineage>
        <taxon>Bacteria</taxon>
        <taxon>Pseudomonadati</taxon>
        <taxon>Pseudomonadota</taxon>
        <taxon>Alphaproteobacteria</taxon>
        <taxon>Hyphomicrobiales</taxon>
        <taxon>Alsobacteraceae</taxon>
        <taxon>Alsobacter</taxon>
    </lineage>
</organism>
<dbReference type="PIRSF" id="PIRSF000239">
    <property type="entry name" value="AHPC"/>
    <property type="match status" value="1"/>
</dbReference>
<evidence type="ECO:0000256" key="12">
    <source>
        <dbReference type="ARBA" id="ARBA00049091"/>
    </source>
</evidence>
<dbReference type="InterPro" id="IPR000866">
    <property type="entry name" value="AhpC/TSA"/>
</dbReference>
<dbReference type="SUPFAM" id="SSF52833">
    <property type="entry name" value="Thioredoxin-like"/>
    <property type="match status" value="1"/>
</dbReference>
<dbReference type="PROSITE" id="PS51352">
    <property type="entry name" value="THIOREDOXIN_2"/>
    <property type="match status" value="1"/>
</dbReference>
<evidence type="ECO:0000256" key="5">
    <source>
        <dbReference type="ARBA" id="ARBA00022862"/>
    </source>
</evidence>
<dbReference type="CDD" id="cd03017">
    <property type="entry name" value="PRX_BCP"/>
    <property type="match status" value="1"/>
</dbReference>
<dbReference type="InterPro" id="IPR024706">
    <property type="entry name" value="Peroxiredoxin_AhpC-typ"/>
</dbReference>
<dbReference type="GO" id="GO:0008379">
    <property type="term" value="F:thioredoxin peroxidase activity"/>
    <property type="evidence" value="ECO:0007669"/>
    <property type="project" value="TreeGrafter"/>
</dbReference>
<dbReference type="InterPro" id="IPR036249">
    <property type="entry name" value="Thioredoxin-like_sf"/>
</dbReference>
<sequence length="156" mass="16879">MSEKLQVGQQAPAFKLPRDGGSSISLADLKGKKVVLYFYPKDDTSGCTKEAMEFNALRADFAAANAEIIGVSADSVQSHDKFKAKYSLDFPLASDEEKAMLEAYGVWVEKSMYGRKYMGIERTTVLVGADGAIRQVWPKVKVPGHAAEVLAAAKSA</sequence>
<keyword evidence="5" id="KW-0049">Antioxidant</keyword>
<evidence type="ECO:0000259" key="14">
    <source>
        <dbReference type="PROSITE" id="PS51352"/>
    </source>
</evidence>
<evidence type="ECO:0000256" key="3">
    <source>
        <dbReference type="ARBA" id="ARBA00013017"/>
    </source>
</evidence>
<dbReference type="GO" id="GO:0045454">
    <property type="term" value="P:cell redox homeostasis"/>
    <property type="evidence" value="ECO:0007669"/>
    <property type="project" value="TreeGrafter"/>
</dbReference>
<dbReference type="InterPro" id="IPR013766">
    <property type="entry name" value="Thioredoxin_domain"/>
</dbReference>
<keyword evidence="8" id="KW-0676">Redox-active center</keyword>
<dbReference type="Pfam" id="PF00578">
    <property type="entry name" value="AhpC-TSA"/>
    <property type="match status" value="1"/>
</dbReference>
<keyword evidence="4 15" id="KW-0575">Peroxidase</keyword>